<dbReference type="InterPro" id="IPR004342">
    <property type="entry name" value="EXS_C"/>
</dbReference>
<name>A0A6A2YZP7_HIBSY</name>
<evidence type="ECO:0000259" key="7">
    <source>
        <dbReference type="PROSITE" id="PS51380"/>
    </source>
</evidence>
<dbReference type="PANTHER" id="PTHR31973">
    <property type="entry name" value="POLYPROTEIN, PUTATIVE-RELATED"/>
    <property type="match status" value="1"/>
</dbReference>
<feature type="transmembrane region" description="Helical" evidence="6">
    <location>
        <begin position="53"/>
        <end position="74"/>
    </location>
</feature>
<keyword evidence="9" id="KW-1185">Reference proteome</keyword>
<feature type="compositionally biased region" description="Basic and acidic residues" evidence="5">
    <location>
        <begin position="760"/>
        <end position="794"/>
    </location>
</feature>
<feature type="region of interest" description="Disordered" evidence="5">
    <location>
        <begin position="757"/>
        <end position="815"/>
    </location>
</feature>
<reference evidence="8" key="1">
    <citation type="submission" date="2019-09" db="EMBL/GenBank/DDBJ databases">
        <title>Draft genome information of white flower Hibiscus syriacus.</title>
        <authorList>
            <person name="Kim Y.-M."/>
        </authorList>
    </citation>
    <scope>NUCLEOTIDE SEQUENCE [LARGE SCALE GENOMIC DNA]</scope>
    <source>
        <strain evidence="8">YM2019G1</strain>
    </source>
</reference>
<evidence type="ECO:0000313" key="9">
    <source>
        <dbReference type="Proteomes" id="UP000436088"/>
    </source>
</evidence>
<protein>
    <submittedName>
        <fullName evidence="8">Cysteine-rich repeat secretory protein 38-like</fullName>
    </submittedName>
</protein>
<sequence length="832" mass="95290">MFGSPPAIAYCHSPHLRKPVSKPAGDDELGNGSEIKDTNPPLFTASIMPSPSLLWKFKVALFLIWGFICCKIGWGSVMRMSADLRDLFLYEAFLYYNPLLLVTMMVWLWGLCLWVFSQSTTINYAKIFELDQNHLTQREIWKCSIWMTVIVPTSTTAYLYLYSHGEVSLAAAQPPISFPDFFLADILTSMAKLKSTAHTYGNCFLDFSCILILPDLLKDLERSVCRMVHRQVATIAWLEADSVCGSHSAAIPLVLVIPYIWRLMQCLRQYMDTKEKTTLLNALKYHVLPDTWTSVYRRLWLFSSLVNSLYSFYWDVTHDWDLRSSASSDDRQSRRGRKVTQLKQSLCIVEHQSLGFKRNGKVYLLTDNEDVERFIAYISVSQDDVTLYVVEPRSSIVGRKEEEKVPEEKKMPREYNWNMPELLQLPEEELAKKAVDCYTKVIRVKKDDCFDTKEDLKIALGSPEASFAQLPAYCHNLKLKNPGSVTHIKTDRDGRFELLFIAIGATIRSFITCMRPVIIVDGAHLKGRYLGVNLLAVAMDANNGILPIAYGANSIDNAVRRCFPDAFHGLCGVHLYRNLKSRSAGIKKHKWTYWKAVKAYREVDFNKHINCLRRVLPQCAQTLEDVGFERWSRVHQLGARYGFMTSNSAESINALSRHSRKLPITMLMEFFEPLFNSGTLEHRVTPWTEKKITKRVVKSTSWRVEPFALHLNQDDSSAYAMDCYTTEVYRQTYAEIVYPIPHPSEWDIPDDLQTVLPPAMDRRLPGRPKSHDRIPSKGEEKKRSTCSRCKESGHTRLTCGSPVPSKSSFPLPNMDPHQNPKLIWCQAKGNHL</sequence>
<organism evidence="8 9">
    <name type="scientific">Hibiscus syriacus</name>
    <name type="common">Rose of Sharon</name>
    <dbReference type="NCBI Taxonomy" id="106335"/>
    <lineage>
        <taxon>Eukaryota</taxon>
        <taxon>Viridiplantae</taxon>
        <taxon>Streptophyta</taxon>
        <taxon>Embryophyta</taxon>
        <taxon>Tracheophyta</taxon>
        <taxon>Spermatophyta</taxon>
        <taxon>Magnoliopsida</taxon>
        <taxon>eudicotyledons</taxon>
        <taxon>Gunneridae</taxon>
        <taxon>Pentapetalae</taxon>
        <taxon>rosids</taxon>
        <taxon>malvids</taxon>
        <taxon>Malvales</taxon>
        <taxon>Malvaceae</taxon>
        <taxon>Malvoideae</taxon>
        <taxon>Hibiscus</taxon>
    </lineage>
</organism>
<dbReference type="Pfam" id="PF03124">
    <property type="entry name" value="EXS"/>
    <property type="match status" value="1"/>
</dbReference>
<accession>A0A6A2YZP7</accession>
<keyword evidence="3 6" id="KW-1133">Transmembrane helix</keyword>
<keyword evidence="2 6" id="KW-0812">Transmembrane</keyword>
<feature type="region of interest" description="Disordered" evidence="5">
    <location>
        <begin position="18"/>
        <end position="37"/>
    </location>
</feature>
<evidence type="ECO:0000256" key="4">
    <source>
        <dbReference type="ARBA" id="ARBA00023136"/>
    </source>
</evidence>
<evidence type="ECO:0000256" key="2">
    <source>
        <dbReference type="ARBA" id="ARBA00022692"/>
    </source>
</evidence>
<dbReference type="PANTHER" id="PTHR31973:SF185">
    <property type="entry name" value="TRANSPOSASE, MUDR, PLANT, MULE TRANSPOSASE DOMAIN-CONTAINING PROTEIN"/>
    <property type="match status" value="1"/>
</dbReference>
<evidence type="ECO:0000256" key="6">
    <source>
        <dbReference type="SAM" id="Phobius"/>
    </source>
</evidence>
<comment type="subcellular location">
    <subcellularLocation>
        <location evidence="1">Membrane</location>
        <topology evidence="1">Multi-pass membrane protein</topology>
    </subcellularLocation>
</comment>
<evidence type="ECO:0000256" key="5">
    <source>
        <dbReference type="SAM" id="MobiDB-lite"/>
    </source>
</evidence>
<feature type="transmembrane region" description="Helical" evidence="6">
    <location>
        <begin position="94"/>
        <end position="116"/>
    </location>
</feature>
<evidence type="ECO:0000256" key="3">
    <source>
        <dbReference type="ARBA" id="ARBA00022989"/>
    </source>
</evidence>
<comment type="caution">
    <text evidence="8">The sequence shown here is derived from an EMBL/GenBank/DDBJ whole genome shotgun (WGS) entry which is preliminary data.</text>
</comment>
<dbReference type="PROSITE" id="PS51380">
    <property type="entry name" value="EXS"/>
    <property type="match status" value="1"/>
</dbReference>
<feature type="domain" description="EXS" evidence="7">
    <location>
        <begin position="242"/>
        <end position="453"/>
    </location>
</feature>
<dbReference type="Proteomes" id="UP000436088">
    <property type="component" value="Unassembled WGS sequence"/>
</dbReference>
<evidence type="ECO:0000313" key="8">
    <source>
        <dbReference type="EMBL" id="KAE8685101.1"/>
    </source>
</evidence>
<dbReference type="EMBL" id="VEPZ02001234">
    <property type="protein sequence ID" value="KAE8685101.1"/>
    <property type="molecule type" value="Genomic_DNA"/>
</dbReference>
<proteinExistence type="predicted"/>
<gene>
    <name evidence="8" type="ORF">F3Y22_tig00111100pilonHSYRG00029</name>
</gene>
<dbReference type="GO" id="GO:0016020">
    <property type="term" value="C:membrane"/>
    <property type="evidence" value="ECO:0007669"/>
    <property type="project" value="UniProtKB-SubCell"/>
</dbReference>
<dbReference type="AlphaFoldDB" id="A0A6A2YZP7"/>
<evidence type="ECO:0000256" key="1">
    <source>
        <dbReference type="ARBA" id="ARBA00004141"/>
    </source>
</evidence>
<keyword evidence="4 6" id="KW-0472">Membrane</keyword>